<protein>
    <recommendedName>
        <fullName evidence="1">CMP/dCMP-type deaminase domain-containing protein</fullName>
    </recommendedName>
</protein>
<proteinExistence type="predicted"/>
<reference evidence="2" key="1">
    <citation type="submission" date="2021-01" db="EMBL/GenBank/DDBJ databases">
        <authorList>
            <person name="Corre E."/>
            <person name="Pelletier E."/>
            <person name="Niang G."/>
            <person name="Scheremetjew M."/>
            <person name="Finn R."/>
            <person name="Kale V."/>
            <person name="Holt S."/>
            <person name="Cochrane G."/>
            <person name="Meng A."/>
            <person name="Brown T."/>
            <person name="Cohen L."/>
        </authorList>
    </citation>
    <scope>NUCLEOTIDE SEQUENCE</scope>
    <source>
        <strain evidence="2">NIES-2562</strain>
    </source>
</reference>
<evidence type="ECO:0000313" key="2">
    <source>
        <dbReference type="EMBL" id="CAE0242682.1"/>
    </source>
</evidence>
<dbReference type="SUPFAM" id="SSF53927">
    <property type="entry name" value="Cytidine deaminase-like"/>
    <property type="match status" value="1"/>
</dbReference>
<dbReference type="PANTHER" id="PTHR11079:SF162">
    <property type="entry name" value="RIBOFLAVIN BIOSYNTHESIS PROTEIN PYRD, CHLOROPLASTIC"/>
    <property type="match status" value="1"/>
</dbReference>
<dbReference type="EMBL" id="HBIB01007802">
    <property type="protein sequence ID" value="CAE0242682.1"/>
    <property type="molecule type" value="Transcribed_RNA"/>
</dbReference>
<dbReference type="Gene3D" id="3.40.140.10">
    <property type="entry name" value="Cytidine Deaminase, domain 2"/>
    <property type="match status" value="1"/>
</dbReference>
<dbReference type="PANTHER" id="PTHR11079">
    <property type="entry name" value="CYTOSINE DEAMINASE FAMILY MEMBER"/>
    <property type="match status" value="1"/>
</dbReference>
<dbReference type="GO" id="GO:0003824">
    <property type="term" value="F:catalytic activity"/>
    <property type="evidence" value="ECO:0007669"/>
    <property type="project" value="InterPro"/>
</dbReference>
<dbReference type="InterPro" id="IPR016193">
    <property type="entry name" value="Cytidine_deaminase-like"/>
</dbReference>
<dbReference type="PROSITE" id="PS51747">
    <property type="entry name" value="CYT_DCMP_DEAMINASES_2"/>
    <property type="match status" value="1"/>
</dbReference>
<organism evidence="2">
    <name type="scientific">Palpitomonas bilix</name>
    <dbReference type="NCBI Taxonomy" id="652834"/>
    <lineage>
        <taxon>Eukaryota</taxon>
        <taxon>Eukaryota incertae sedis</taxon>
    </lineage>
</organism>
<dbReference type="AlphaFoldDB" id="A0A7S3G174"/>
<gene>
    <name evidence="2" type="ORF">PBIL07802_LOCUS4847</name>
</gene>
<feature type="domain" description="CMP/dCMP-type deaminase" evidence="1">
    <location>
        <begin position="19"/>
        <end position="133"/>
    </location>
</feature>
<dbReference type="Pfam" id="PF00383">
    <property type="entry name" value="dCMP_cyt_deam_1"/>
    <property type="match status" value="1"/>
</dbReference>
<name>A0A7S3G174_9EUKA</name>
<accession>A0A7S3G174</accession>
<evidence type="ECO:0000259" key="1">
    <source>
        <dbReference type="PROSITE" id="PS51747"/>
    </source>
</evidence>
<sequence length="212" mass="23743">MRIRSWRAVESWTKALSVSTIEKAVRKLTACAAVATSNGALRFSACVVQGTEFLSCSSSLFHPLEHAEFVAVRKALELNRSTKGGRLEGAVLFSTHEPCRMCLGAAEIARLSSIVFFIPRNEESNYPRMFWRRKSLERACGSEQLRKVFIALHPSLSNVRKGEFLAQIHPGAVEVGTLEGGSTQQHWTVFESNLNLGEDRNVGWLWKHAKWL</sequence>
<dbReference type="InterPro" id="IPR002125">
    <property type="entry name" value="CMP_dCMP_dom"/>
</dbReference>